<organism evidence="1">
    <name type="scientific">marine sediment metagenome</name>
    <dbReference type="NCBI Taxonomy" id="412755"/>
    <lineage>
        <taxon>unclassified sequences</taxon>
        <taxon>metagenomes</taxon>
        <taxon>ecological metagenomes</taxon>
    </lineage>
</organism>
<reference evidence="1" key="1">
    <citation type="journal article" date="2015" name="Nature">
        <title>Complex archaea that bridge the gap between prokaryotes and eukaryotes.</title>
        <authorList>
            <person name="Spang A."/>
            <person name="Saw J.H."/>
            <person name="Jorgensen S.L."/>
            <person name="Zaremba-Niedzwiedzka K."/>
            <person name="Martijn J."/>
            <person name="Lind A.E."/>
            <person name="van Eijk R."/>
            <person name="Schleper C."/>
            <person name="Guy L."/>
            <person name="Ettema T.J."/>
        </authorList>
    </citation>
    <scope>NUCLEOTIDE SEQUENCE</scope>
</reference>
<sequence length="46" mass="5345">MSLSIGYCTCGRKKRHFHHNCSESIIYESKYGCPYCDDECTYCRGV</sequence>
<accession>A0A0F9UCP4</accession>
<protein>
    <submittedName>
        <fullName evidence="1">Uncharacterized protein</fullName>
    </submittedName>
</protein>
<proteinExistence type="predicted"/>
<comment type="caution">
    <text evidence="1">The sequence shown here is derived from an EMBL/GenBank/DDBJ whole genome shotgun (WGS) entry which is preliminary data.</text>
</comment>
<gene>
    <name evidence="1" type="ORF">LCGC14_0225340</name>
</gene>
<dbReference type="AlphaFoldDB" id="A0A0F9UCP4"/>
<name>A0A0F9UCP4_9ZZZZ</name>
<dbReference type="EMBL" id="LAZR01000107">
    <property type="protein sequence ID" value="KKN90950.1"/>
    <property type="molecule type" value="Genomic_DNA"/>
</dbReference>
<evidence type="ECO:0000313" key="1">
    <source>
        <dbReference type="EMBL" id="KKN90950.1"/>
    </source>
</evidence>